<comment type="caution">
    <text evidence="2">The sequence shown here is derived from an EMBL/GenBank/DDBJ whole genome shotgun (WGS) entry which is preliminary data.</text>
</comment>
<dbReference type="EMBL" id="JAIZAY010000012">
    <property type="protein sequence ID" value="KAJ8032549.1"/>
    <property type="molecule type" value="Genomic_DNA"/>
</dbReference>
<proteinExistence type="predicted"/>
<protein>
    <submittedName>
        <fullName evidence="2">Uncharacterized protein</fullName>
    </submittedName>
</protein>
<dbReference type="Proteomes" id="UP001152320">
    <property type="component" value="Chromosome 12"/>
</dbReference>
<keyword evidence="3" id="KW-1185">Reference proteome</keyword>
<dbReference type="OrthoDB" id="6428524at2759"/>
<feature type="region of interest" description="Disordered" evidence="1">
    <location>
        <begin position="430"/>
        <end position="470"/>
    </location>
</feature>
<dbReference type="AlphaFoldDB" id="A0A9Q1H3Z8"/>
<feature type="compositionally biased region" description="Polar residues" evidence="1">
    <location>
        <begin position="430"/>
        <end position="448"/>
    </location>
</feature>
<accession>A0A9Q1H3Z8</accession>
<organism evidence="2 3">
    <name type="scientific">Holothuria leucospilota</name>
    <name type="common">Black long sea cucumber</name>
    <name type="synonym">Mertensiothuria leucospilota</name>
    <dbReference type="NCBI Taxonomy" id="206669"/>
    <lineage>
        <taxon>Eukaryota</taxon>
        <taxon>Metazoa</taxon>
        <taxon>Echinodermata</taxon>
        <taxon>Eleutherozoa</taxon>
        <taxon>Echinozoa</taxon>
        <taxon>Holothuroidea</taxon>
        <taxon>Aspidochirotacea</taxon>
        <taxon>Aspidochirotida</taxon>
        <taxon>Holothuriidae</taxon>
        <taxon>Holothuria</taxon>
    </lineage>
</organism>
<feature type="compositionally biased region" description="Basic and acidic residues" evidence="1">
    <location>
        <begin position="449"/>
        <end position="465"/>
    </location>
</feature>
<sequence>MSDFSSQPSYRWTNCILYFVEDDLQRLFETVLARYEQMKRTARCNGESEEQLLVNCRKSMEQMRMIYQKNLPKQTKRVDFSDHTAQWSYMYLYMLRHVHLVYYALNKAIQENVLRMNPNDCPIDVCMIGGGPGSDILGISLLMKEYKCRTPWTNRVFVLDACTQWEFSWEKMYNLLPERFRQGVPEVNYYPFNYRENNLSKSNQERIKNAEVVTMIKSLSSAAAWLKNQEKVYHDEKYIRSDGTMKKKIIEWHSVYSVLKHMQPGAILLYLDNKTGWQREVLMKAAKYRKMEVLLDLDLQDVRMPTSFLTRNREFSKKIEWKPCSVAGDNEMIILRKPGDLSYKVKLEVTAVPNPSLSKGKRIPQSAVTNESVYDHLHYKRNAEYAKYLEKGRTSFDDHGCQNSRVPSQEPVTRGMKIVEGIDGIRMVARNSSKTPSQTSVSAAPSTDNLKDSLRAKNPVRRDSTKPSQTCVAVTKATNRMDGTDSDGNLARYNHVTRSQTPSTAMQGAYNEEGIHRAARGHARHSANIPPFTPVSMTRGGEEYLDSQVNDRHNSRVPLQPPAATETRWDRFVHLALRFVVFCCPIQPRNRPWQR</sequence>
<evidence type="ECO:0000313" key="2">
    <source>
        <dbReference type="EMBL" id="KAJ8032549.1"/>
    </source>
</evidence>
<name>A0A9Q1H3Z8_HOLLE</name>
<evidence type="ECO:0000256" key="1">
    <source>
        <dbReference type="SAM" id="MobiDB-lite"/>
    </source>
</evidence>
<evidence type="ECO:0000313" key="3">
    <source>
        <dbReference type="Proteomes" id="UP001152320"/>
    </source>
</evidence>
<gene>
    <name evidence="2" type="ORF">HOLleu_26100</name>
</gene>
<reference evidence="2" key="1">
    <citation type="submission" date="2021-10" db="EMBL/GenBank/DDBJ databases">
        <title>Tropical sea cucumber genome reveals ecological adaptation and Cuvierian tubules defense mechanism.</title>
        <authorList>
            <person name="Chen T."/>
        </authorList>
    </citation>
    <scope>NUCLEOTIDE SEQUENCE</scope>
    <source>
        <strain evidence="2">Nanhai2018</strain>
        <tissue evidence="2">Muscle</tissue>
    </source>
</reference>